<dbReference type="Pfam" id="PF00884">
    <property type="entry name" value="Sulfatase"/>
    <property type="match status" value="1"/>
</dbReference>
<dbReference type="SUPFAM" id="SSF53649">
    <property type="entry name" value="Alkaline phosphatase-like"/>
    <property type="match status" value="1"/>
</dbReference>
<evidence type="ECO:0000313" key="3">
    <source>
        <dbReference type="Proteomes" id="UP000318017"/>
    </source>
</evidence>
<name>A0A518GCE2_9BACT</name>
<dbReference type="GO" id="GO:0004065">
    <property type="term" value="F:arylsulfatase activity"/>
    <property type="evidence" value="ECO:0007669"/>
    <property type="project" value="UniProtKB-EC"/>
</dbReference>
<organism evidence="2 3">
    <name type="scientific">Aureliella helgolandensis</name>
    <dbReference type="NCBI Taxonomy" id="2527968"/>
    <lineage>
        <taxon>Bacteria</taxon>
        <taxon>Pseudomonadati</taxon>
        <taxon>Planctomycetota</taxon>
        <taxon>Planctomycetia</taxon>
        <taxon>Pirellulales</taxon>
        <taxon>Pirellulaceae</taxon>
        <taxon>Aureliella</taxon>
    </lineage>
</organism>
<proteinExistence type="predicted"/>
<dbReference type="CDD" id="cd16027">
    <property type="entry name" value="SGSH"/>
    <property type="match status" value="1"/>
</dbReference>
<evidence type="ECO:0000313" key="2">
    <source>
        <dbReference type="EMBL" id="QDV26265.1"/>
    </source>
</evidence>
<dbReference type="InterPro" id="IPR000917">
    <property type="entry name" value="Sulfatase_N"/>
</dbReference>
<evidence type="ECO:0000259" key="1">
    <source>
        <dbReference type="Pfam" id="PF00884"/>
    </source>
</evidence>
<dbReference type="AlphaFoldDB" id="A0A518GCE2"/>
<dbReference type="PANTHER" id="PTHR43751:SF1">
    <property type="entry name" value="SULFATASE ATSG-RELATED"/>
    <property type="match status" value="1"/>
</dbReference>
<reference evidence="2 3" key="1">
    <citation type="submission" date="2019-02" db="EMBL/GenBank/DDBJ databases">
        <title>Deep-cultivation of Planctomycetes and their phenomic and genomic characterization uncovers novel biology.</title>
        <authorList>
            <person name="Wiegand S."/>
            <person name="Jogler M."/>
            <person name="Boedeker C."/>
            <person name="Pinto D."/>
            <person name="Vollmers J."/>
            <person name="Rivas-Marin E."/>
            <person name="Kohn T."/>
            <person name="Peeters S.H."/>
            <person name="Heuer A."/>
            <person name="Rast P."/>
            <person name="Oberbeckmann S."/>
            <person name="Bunk B."/>
            <person name="Jeske O."/>
            <person name="Meyerdierks A."/>
            <person name="Storesund J.E."/>
            <person name="Kallscheuer N."/>
            <person name="Luecker S."/>
            <person name="Lage O.M."/>
            <person name="Pohl T."/>
            <person name="Merkel B.J."/>
            <person name="Hornburger P."/>
            <person name="Mueller R.-W."/>
            <person name="Bruemmer F."/>
            <person name="Labrenz M."/>
            <person name="Spormann A.M."/>
            <person name="Op den Camp H."/>
            <person name="Overmann J."/>
            <person name="Amann R."/>
            <person name="Jetten M.S.M."/>
            <person name="Mascher T."/>
            <person name="Medema M.H."/>
            <person name="Devos D.P."/>
            <person name="Kaster A.-K."/>
            <person name="Ovreas L."/>
            <person name="Rohde M."/>
            <person name="Galperin M.Y."/>
            <person name="Jogler C."/>
        </authorList>
    </citation>
    <scope>NUCLEOTIDE SEQUENCE [LARGE SCALE GENOMIC DNA]</scope>
    <source>
        <strain evidence="2 3">Q31a</strain>
    </source>
</reference>
<gene>
    <name evidence="2" type="ORF">Q31a_46370</name>
</gene>
<accession>A0A518GCE2</accession>
<dbReference type="KEGG" id="ahel:Q31a_46370"/>
<dbReference type="EMBL" id="CP036298">
    <property type="protein sequence ID" value="QDV26265.1"/>
    <property type="molecule type" value="Genomic_DNA"/>
</dbReference>
<keyword evidence="2" id="KW-0378">Hydrolase</keyword>
<dbReference type="InterPro" id="IPR017850">
    <property type="entry name" value="Alkaline_phosphatase_core_sf"/>
</dbReference>
<dbReference type="PANTHER" id="PTHR43751">
    <property type="entry name" value="SULFATASE"/>
    <property type="match status" value="1"/>
</dbReference>
<feature type="domain" description="Sulfatase N-terminal" evidence="1">
    <location>
        <begin position="82"/>
        <end position="393"/>
    </location>
</feature>
<dbReference type="Gene3D" id="3.40.720.10">
    <property type="entry name" value="Alkaline Phosphatase, subunit A"/>
    <property type="match status" value="1"/>
</dbReference>
<dbReference type="EC" id="3.1.6.1" evidence="2"/>
<sequence>MNTSQFQPERPRIQAGIRCLRPACRLPTLIYFVTSALIESQAINTILKPALHSAAVWIVALSCGLIQASLHAQVETTSAGRPNIVFAFADDLGRYASIYSDPSRPSPNDVIHTPNFDQIAMAGVLFQNALVSVPSCTPSRAAIVSCRHFFRNGSHSQLHHPWVKGFPDPWDQVRGFPLILQDAGYHIGWSYKMHISEDRMGGSQRNYKAHGSRFNSFSQNAMKADDPEAEKAKLLDEVRLNFGDFLADRQPDQPFYYWFNPTNTHRAWIQGSGKKLWNIDPDDLLGKLPSFLPDNATVREDFADYLGEAQAFDAAVGVLREELIACGEWENTILVVSGDHGAPGFPRGKCNLYDFGVQVPLAIHWPKHLAAGRRIAAPVSLIDLGPTFLEAAGLEPTADMDGQSLITAMLPSTDTPASGLRQYAIVGRENHVDQARPGGLPYPMRAIRTSQYLYIINFAPDRWPVAEPPLSAPLAEDMKSRGGSASRRMDIDYGPTRDFFTEFEGSQSIAKEWELGFAKRPKFELYDVLQDPDQVNNLAHAGEFQELRQQLHTQLMSELQAGNDPRVIGGGTAFDAPPYAPGDPQRGVIVPPAE</sequence>
<dbReference type="RefSeq" id="WP_197355454.1">
    <property type="nucleotide sequence ID" value="NZ_CP036298.1"/>
</dbReference>
<protein>
    <submittedName>
        <fullName evidence="2">Arylsulfatase</fullName>
        <ecNumber evidence="2">3.1.6.1</ecNumber>
    </submittedName>
</protein>
<dbReference type="Proteomes" id="UP000318017">
    <property type="component" value="Chromosome"/>
</dbReference>
<dbReference type="InterPro" id="IPR052701">
    <property type="entry name" value="GAG_Ulvan_Degrading_Sulfatases"/>
</dbReference>
<keyword evidence="3" id="KW-1185">Reference proteome</keyword>